<comment type="caution">
    <text evidence="2">The sequence shown here is derived from an EMBL/GenBank/DDBJ whole genome shotgun (WGS) entry which is preliminary data.</text>
</comment>
<dbReference type="InterPro" id="IPR010982">
    <property type="entry name" value="Lambda_DNA-bd_dom_sf"/>
</dbReference>
<dbReference type="SMART" id="SM00530">
    <property type="entry name" value="HTH_XRE"/>
    <property type="match status" value="1"/>
</dbReference>
<dbReference type="EMBL" id="BAABBN010000007">
    <property type="protein sequence ID" value="GAA3923899.1"/>
    <property type="molecule type" value="Genomic_DNA"/>
</dbReference>
<dbReference type="Proteomes" id="UP001501565">
    <property type="component" value="Unassembled WGS sequence"/>
</dbReference>
<sequence>MFIICNIMNKTEKNWLLRKLKEKIKEAGLTQKEIAKELDLDQGRISRLINGNFARWGGDIKRLCNRFGVDLNLISQVDSSSNTTLINALNRNWDGTQEHALLIANVIDDVCALTERQKLT</sequence>
<evidence type="ECO:0000313" key="2">
    <source>
        <dbReference type="EMBL" id="GAA3923899.1"/>
    </source>
</evidence>
<organism evidence="2 3">
    <name type="scientific">Litoribacillus peritrichatus</name>
    <dbReference type="NCBI Taxonomy" id="718191"/>
    <lineage>
        <taxon>Bacteria</taxon>
        <taxon>Pseudomonadati</taxon>
        <taxon>Pseudomonadota</taxon>
        <taxon>Gammaproteobacteria</taxon>
        <taxon>Oceanospirillales</taxon>
        <taxon>Oceanospirillaceae</taxon>
        <taxon>Litoribacillus</taxon>
    </lineage>
</organism>
<keyword evidence="3" id="KW-1185">Reference proteome</keyword>
<name>A0ABP7MIB9_9GAMM</name>
<dbReference type="InterPro" id="IPR001387">
    <property type="entry name" value="Cro/C1-type_HTH"/>
</dbReference>
<reference evidence="3" key="1">
    <citation type="journal article" date="2019" name="Int. J. Syst. Evol. Microbiol.">
        <title>The Global Catalogue of Microorganisms (GCM) 10K type strain sequencing project: providing services to taxonomists for standard genome sequencing and annotation.</title>
        <authorList>
            <consortium name="The Broad Institute Genomics Platform"/>
            <consortium name="The Broad Institute Genome Sequencing Center for Infectious Disease"/>
            <person name="Wu L."/>
            <person name="Ma J."/>
        </authorList>
    </citation>
    <scope>NUCLEOTIDE SEQUENCE [LARGE SCALE GENOMIC DNA]</scope>
    <source>
        <strain evidence="3">JCM 17551</strain>
    </source>
</reference>
<proteinExistence type="predicted"/>
<protein>
    <recommendedName>
        <fullName evidence="1">HTH cro/C1-type domain-containing protein</fullName>
    </recommendedName>
</protein>
<dbReference type="SUPFAM" id="SSF47413">
    <property type="entry name" value="lambda repressor-like DNA-binding domains"/>
    <property type="match status" value="1"/>
</dbReference>
<evidence type="ECO:0000259" key="1">
    <source>
        <dbReference type="PROSITE" id="PS50943"/>
    </source>
</evidence>
<dbReference type="CDD" id="cd00093">
    <property type="entry name" value="HTH_XRE"/>
    <property type="match status" value="1"/>
</dbReference>
<evidence type="ECO:0000313" key="3">
    <source>
        <dbReference type="Proteomes" id="UP001501565"/>
    </source>
</evidence>
<dbReference type="Pfam" id="PF12844">
    <property type="entry name" value="HTH_19"/>
    <property type="match status" value="1"/>
</dbReference>
<dbReference type="Gene3D" id="1.10.260.40">
    <property type="entry name" value="lambda repressor-like DNA-binding domains"/>
    <property type="match status" value="1"/>
</dbReference>
<feature type="domain" description="HTH cro/C1-type" evidence="1">
    <location>
        <begin position="20"/>
        <end position="74"/>
    </location>
</feature>
<gene>
    <name evidence="2" type="ORF">GCM10022277_19630</name>
</gene>
<accession>A0ABP7MIB9</accession>
<dbReference type="PROSITE" id="PS50943">
    <property type="entry name" value="HTH_CROC1"/>
    <property type="match status" value="1"/>
</dbReference>